<keyword evidence="13" id="KW-1185">Reference proteome</keyword>
<keyword evidence="3 9" id="KW-0808">Transferase</keyword>
<dbReference type="InterPro" id="IPR023049">
    <property type="entry name" value="GlgC_bac"/>
</dbReference>
<name>A0A4Q0VQF5_9BACI</name>
<feature type="domain" description="Glucose-1-phosphate adenylyltransferase/Bifunctional protein GlmU-like C-terminal hexapeptide" evidence="11">
    <location>
        <begin position="290"/>
        <end position="360"/>
    </location>
</feature>
<dbReference type="UniPathway" id="UPA00164"/>
<evidence type="ECO:0000256" key="5">
    <source>
        <dbReference type="ARBA" id="ARBA00022741"/>
    </source>
</evidence>
<dbReference type="Gene3D" id="3.90.550.10">
    <property type="entry name" value="Spore Coat Polysaccharide Biosynthesis Protein SpsA, Chain A"/>
    <property type="match status" value="1"/>
</dbReference>
<dbReference type="GO" id="GO:0005524">
    <property type="term" value="F:ATP binding"/>
    <property type="evidence" value="ECO:0007669"/>
    <property type="project" value="UniProtKB-KW"/>
</dbReference>
<evidence type="ECO:0000256" key="4">
    <source>
        <dbReference type="ARBA" id="ARBA00022695"/>
    </source>
</evidence>
<dbReference type="Pfam" id="PF00483">
    <property type="entry name" value="NTP_transferase"/>
    <property type="match status" value="1"/>
</dbReference>
<dbReference type="PROSITE" id="PS00810">
    <property type="entry name" value="ADP_GLC_PYROPHOSPH_3"/>
    <property type="match status" value="1"/>
</dbReference>
<dbReference type="InterPro" id="IPR029044">
    <property type="entry name" value="Nucleotide-diphossugar_trans"/>
</dbReference>
<protein>
    <recommendedName>
        <fullName evidence="9">Glucose-1-phosphate adenylyltransferase</fullName>
        <ecNumber evidence="9">2.7.7.27</ecNumber>
    </recommendedName>
    <alternativeName>
        <fullName evidence="9">ADP-glucose pyrophosphorylase</fullName>
        <shortName evidence="9">ADPGlc PPase</shortName>
    </alternativeName>
    <alternativeName>
        <fullName evidence="9">ADP-glucose synthase</fullName>
    </alternativeName>
</protein>
<proteinExistence type="inferred from homology"/>
<dbReference type="InterPro" id="IPR011004">
    <property type="entry name" value="Trimer_LpxA-like_sf"/>
</dbReference>
<dbReference type="InterPro" id="IPR005835">
    <property type="entry name" value="NTP_transferase_dom"/>
</dbReference>
<feature type="domain" description="Nucleotidyl transferase" evidence="10">
    <location>
        <begin position="9"/>
        <end position="262"/>
    </location>
</feature>
<keyword evidence="2 9" id="KW-0321">Glycogen metabolism</keyword>
<evidence type="ECO:0000313" key="13">
    <source>
        <dbReference type="Proteomes" id="UP000290649"/>
    </source>
</evidence>
<comment type="pathway">
    <text evidence="9">Glycan biosynthesis; glycogen biosynthesis.</text>
</comment>
<feature type="site" description="Could play a key role in the communication between the regulatory and the substrate sites" evidence="9">
    <location>
        <position position="100"/>
    </location>
</feature>
<dbReference type="EMBL" id="QOUX01000046">
    <property type="protein sequence ID" value="RXI98663.1"/>
    <property type="molecule type" value="Genomic_DNA"/>
</dbReference>
<keyword evidence="8 9" id="KW-0119">Carbohydrate metabolism</keyword>
<dbReference type="GO" id="GO:0005978">
    <property type="term" value="P:glycogen biosynthetic process"/>
    <property type="evidence" value="ECO:0007669"/>
    <property type="project" value="UniProtKB-UniRule"/>
</dbReference>
<keyword evidence="7 9" id="KW-0320">Glycogen biosynthesis</keyword>
<dbReference type="PROSITE" id="PS00809">
    <property type="entry name" value="ADP_GLC_PYROPHOSPH_2"/>
    <property type="match status" value="1"/>
</dbReference>
<keyword evidence="4 9" id="KW-0548">Nucleotidyltransferase</keyword>
<dbReference type="Pfam" id="PF24894">
    <property type="entry name" value="Hexapep_GlmU"/>
    <property type="match status" value="1"/>
</dbReference>
<dbReference type="PANTHER" id="PTHR43523:SF2">
    <property type="entry name" value="GLUCOSE-1-PHOSPHATE ADENYLYLTRANSFERASE"/>
    <property type="match status" value="1"/>
</dbReference>
<dbReference type="InterPro" id="IPR011831">
    <property type="entry name" value="ADP-Glc_PPase"/>
</dbReference>
<dbReference type="EC" id="2.7.7.27" evidence="9"/>
<evidence type="ECO:0000256" key="6">
    <source>
        <dbReference type="ARBA" id="ARBA00022840"/>
    </source>
</evidence>
<evidence type="ECO:0000259" key="10">
    <source>
        <dbReference type="Pfam" id="PF00483"/>
    </source>
</evidence>
<dbReference type="CDD" id="cd02508">
    <property type="entry name" value="ADP_Glucose_PP"/>
    <property type="match status" value="1"/>
</dbReference>
<sequence>MNRKKECVAMLLAGGEGKRLELLTKNLAKPAVYFGGKYRIIDFPLSNCTNSGIDTVGVLTQYQPLVLNSYIGIGSAWSLDRKHGGVTVLPPFQAQNGGDWYKGTADAIYQNINFIEQYNPKYVLILSGDHIYKMNYAKMLKHHKQKEADVTISVIEVPWEEASRFGILNTTDDLRIHTFDEKPANPQSNLASMGIYIFNWELLKSYLIEDAQNPHSSHDFGKNVLPTLLQDGKRLYAYQFEGYWKDVGTVESLWEANMDLLENEPQFNLNESGWRMYSVNPNQPPQYISSRATVSQSLINEGCLVDGNIDHSILFYGVQIGEGSMVKDSVIMPNVKVGKNVVIEKAIIGENTVIEDGAIIRAKVGDERDIVLIGENSRIMAEEDTVQTKVH</sequence>
<keyword evidence="5 9" id="KW-0547">Nucleotide-binding</keyword>
<dbReference type="AlphaFoldDB" id="A0A4Q0VQF5"/>
<evidence type="ECO:0000256" key="1">
    <source>
        <dbReference type="ARBA" id="ARBA00010443"/>
    </source>
</evidence>
<dbReference type="SUPFAM" id="SSF53448">
    <property type="entry name" value="Nucleotide-diphospho-sugar transferases"/>
    <property type="match status" value="1"/>
</dbReference>
<dbReference type="OrthoDB" id="9801810at2"/>
<feature type="binding site" evidence="9">
    <location>
        <position position="101"/>
    </location>
    <ligand>
        <name>alpha-D-glucose 1-phosphate</name>
        <dbReference type="ChEBI" id="CHEBI:58601"/>
    </ligand>
</feature>
<comment type="catalytic activity">
    <reaction evidence="9">
        <text>alpha-D-glucose 1-phosphate + ATP + H(+) = ADP-alpha-D-glucose + diphosphate</text>
        <dbReference type="Rhea" id="RHEA:12120"/>
        <dbReference type="ChEBI" id="CHEBI:15378"/>
        <dbReference type="ChEBI" id="CHEBI:30616"/>
        <dbReference type="ChEBI" id="CHEBI:33019"/>
        <dbReference type="ChEBI" id="CHEBI:57498"/>
        <dbReference type="ChEBI" id="CHEBI:58601"/>
        <dbReference type="EC" id="2.7.7.27"/>
    </reaction>
</comment>
<evidence type="ECO:0000256" key="9">
    <source>
        <dbReference type="HAMAP-Rule" id="MF_00624"/>
    </source>
</evidence>
<dbReference type="NCBIfam" id="NF003670">
    <property type="entry name" value="PRK05293.1"/>
    <property type="match status" value="1"/>
</dbReference>
<feature type="binding site" evidence="9">
    <location>
        <begin position="181"/>
        <end position="182"/>
    </location>
    <ligand>
        <name>alpha-D-glucose 1-phosphate</name>
        <dbReference type="ChEBI" id="CHEBI:58601"/>
    </ligand>
</feature>
<dbReference type="NCBIfam" id="TIGR02091">
    <property type="entry name" value="glgC"/>
    <property type="match status" value="1"/>
</dbReference>
<evidence type="ECO:0000256" key="3">
    <source>
        <dbReference type="ARBA" id="ARBA00022679"/>
    </source>
</evidence>
<keyword evidence="6 9" id="KW-0067">ATP-binding</keyword>
<organism evidence="12 13">
    <name type="scientific">Anaerobacillus alkaliphilus</name>
    <dbReference type="NCBI Taxonomy" id="1548597"/>
    <lineage>
        <taxon>Bacteria</taxon>
        <taxon>Bacillati</taxon>
        <taxon>Bacillota</taxon>
        <taxon>Bacilli</taxon>
        <taxon>Bacillales</taxon>
        <taxon>Bacillaceae</taxon>
        <taxon>Anaerobacillus</taxon>
    </lineage>
</organism>
<comment type="subunit">
    <text evidence="9">Homotetramer.</text>
</comment>
<gene>
    <name evidence="9" type="primary">glgC</name>
    <name evidence="12" type="ORF">DS745_20330</name>
</gene>
<dbReference type="PANTHER" id="PTHR43523">
    <property type="entry name" value="GLUCOSE-1-PHOSPHATE ADENYLYLTRANSFERASE-RELATED"/>
    <property type="match status" value="1"/>
</dbReference>
<evidence type="ECO:0000259" key="11">
    <source>
        <dbReference type="Pfam" id="PF24894"/>
    </source>
</evidence>
<evidence type="ECO:0000256" key="7">
    <source>
        <dbReference type="ARBA" id="ARBA00023056"/>
    </source>
</evidence>
<feature type="binding site" evidence="9">
    <location>
        <position position="192"/>
    </location>
    <ligand>
        <name>alpha-D-glucose 1-phosphate</name>
        <dbReference type="ChEBI" id="CHEBI:58601"/>
    </ligand>
</feature>
<comment type="similarity">
    <text evidence="1 9">Belongs to the bacterial/plant glucose-1-phosphate adenylyltransferase family.</text>
</comment>
<evidence type="ECO:0000313" key="12">
    <source>
        <dbReference type="EMBL" id="RXI98663.1"/>
    </source>
</evidence>
<accession>A0A4Q0VQF5</accession>
<dbReference type="Gene3D" id="2.160.10.10">
    <property type="entry name" value="Hexapeptide repeat proteins"/>
    <property type="match status" value="1"/>
</dbReference>
<comment type="caution">
    <text evidence="12">The sequence shown here is derived from an EMBL/GenBank/DDBJ whole genome shotgun (WGS) entry which is preliminary data.</text>
</comment>
<feature type="binding site" evidence="9">
    <location>
        <position position="166"/>
    </location>
    <ligand>
        <name>alpha-D-glucose 1-phosphate</name>
        <dbReference type="ChEBI" id="CHEBI:58601"/>
    </ligand>
</feature>
<evidence type="ECO:0000256" key="8">
    <source>
        <dbReference type="ARBA" id="ARBA00023277"/>
    </source>
</evidence>
<dbReference type="SUPFAM" id="SSF51161">
    <property type="entry name" value="Trimeric LpxA-like enzymes"/>
    <property type="match status" value="1"/>
</dbReference>
<comment type="function">
    <text evidence="9">Involved in the biosynthesis of ADP-glucose, a building block required for the elongation reactions to produce glycogen. Catalyzes the reaction between ATP and alpha-D-glucose 1-phosphate (G1P) to produce pyrophosphate and ADP-Glc.</text>
</comment>
<reference evidence="12 13" key="1">
    <citation type="journal article" date="2019" name="Int. J. Syst. Evol. Microbiol.">
        <title>Anaerobacillus alkaliphilus sp. nov., a novel alkaliphilic and moderately halophilic bacterium.</title>
        <authorList>
            <person name="Borsodi A.K."/>
            <person name="Aszalos J.M."/>
            <person name="Bihari P."/>
            <person name="Nagy I."/>
            <person name="Schumann P."/>
            <person name="Sproer C."/>
            <person name="Kovacs A.L."/>
            <person name="Boka K."/>
            <person name="Dobosy P."/>
            <person name="Ovari M."/>
            <person name="Szili-Kovacs T."/>
            <person name="Toth E."/>
        </authorList>
    </citation>
    <scope>NUCLEOTIDE SEQUENCE [LARGE SCALE GENOMIC DNA]</scope>
    <source>
        <strain evidence="12 13">B16-10</strain>
    </source>
</reference>
<dbReference type="RefSeq" id="WP_129080016.1">
    <property type="nucleotide sequence ID" value="NZ_QOUX01000046.1"/>
</dbReference>
<evidence type="ECO:0000256" key="2">
    <source>
        <dbReference type="ARBA" id="ARBA00022600"/>
    </source>
</evidence>
<dbReference type="InterPro" id="IPR056818">
    <property type="entry name" value="GlmU/GlgC-like_hexapep"/>
</dbReference>
<dbReference type="CDD" id="cd04651">
    <property type="entry name" value="LbH_G1P_AT_C"/>
    <property type="match status" value="1"/>
</dbReference>
<dbReference type="GO" id="GO:0008878">
    <property type="term" value="F:glucose-1-phosphate adenylyltransferase activity"/>
    <property type="evidence" value="ECO:0007669"/>
    <property type="project" value="UniProtKB-UniRule"/>
</dbReference>
<dbReference type="PROSITE" id="PS00808">
    <property type="entry name" value="ADP_GLC_PYROPHOSPH_1"/>
    <property type="match status" value="1"/>
</dbReference>
<dbReference type="Proteomes" id="UP000290649">
    <property type="component" value="Unassembled WGS sequence"/>
</dbReference>
<dbReference type="InterPro" id="IPR005836">
    <property type="entry name" value="ADP_Glu_pyroP_CS"/>
</dbReference>
<feature type="site" description="Could play a key role in the communication between the regulatory and the substrate sites" evidence="9">
    <location>
        <position position="61"/>
    </location>
</feature>
<dbReference type="HAMAP" id="MF_00624">
    <property type="entry name" value="GlgC"/>
    <property type="match status" value="1"/>
</dbReference>